<keyword evidence="8" id="KW-1185">Reference proteome</keyword>
<dbReference type="GO" id="GO:0006874">
    <property type="term" value="P:intracellular calcium ion homeostasis"/>
    <property type="evidence" value="ECO:0007669"/>
    <property type="project" value="TreeGrafter"/>
</dbReference>
<evidence type="ECO:0000256" key="1">
    <source>
        <dbReference type="ARBA" id="ARBA00004141"/>
    </source>
</evidence>
<sequence length="317" mass="34418">MLMYLWLIVGFVFLIKGADFFVEGSSSVAKLLKIPTIIIGLTIVAFGTSMPEASVSITAAMAGKNELSLSNVIGSNIFNLLVVAGASAVLRPIHVENSVLKKDFPFSIFITLVVLIMCIPGKFHGSKLSVLTQTEGVILLLLFAFYLYWTVRHALRARQWMAEDSEPRILSPLWTILYIILGLAGIIWGGNLVVDSATDIAQAFGLSETFIGLTIVALGTSLPELVTSIVAARKGESDIAMGNVIGSNIFNLLLVLGASCTLHPVAVNLFSVYDIIVLMAVSIFTYIFALHKKTLSKKEGALMLPMYLAFFCFISFR</sequence>
<dbReference type="AlphaFoldDB" id="A0A1M4WL45"/>
<gene>
    <name evidence="7" type="ORF">SAMN02745158_01666</name>
</gene>
<evidence type="ECO:0000256" key="4">
    <source>
        <dbReference type="ARBA" id="ARBA00023136"/>
    </source>
</evidence>
<proteinExistence type="predicted"/>
<dbReference type="GO" id="GO:0005262">
    <property type="term" value="F:calcium channel activity"/>
    <property type="evidence" value="ECO:0007669"/>
    <property type="project" value="TreeGrafter"/>
</dbReference>
<comment type="subcellular location">
    <subcellularLocation>
        <location evidence="1">Membrane</location>
        <topology evidence="1">Multi-pass membrane protein</topology>
    </subcellularLocation>
</comment>
<feature type="transmembrane region" description="Helical" evidence="5">
    <location>
        <begin position="244"/>
        <end position="264"/>
    </location>
</feature>
<organism evidence="7 8">
    <name type="scientific">Lactonifactor longoviformis DSM 17459</name>
    <dbReference type="NCBI Taxonomy" id="1122155"/>
    <lineage>
        <taxon>Bacteria</taxon>
        <taxon>Bacillati</taxon>
        <taxon>Bacillota</taxon>
        <taxon>Clostridia</taxon>
        <taxon>Eubacteriales</taxon>
        <taxon>Clostridiaceae</taxon>
        <taxon>Lactonifactor</taxon>
    </lineage>
</organism>
<dbReference type="Proteomes" id="UP000184245">
    <property type="component" value="Unassembled WGS sequence"/>
</dbReference>
<dbReference type="EMBL" id="FQVI01000006">
    <property type="protein sequence ID" value="SHE81880.1"/>
    <property type="molecule type" value="Genomic_DNA"/>
</dbReference>
<keyword evidence="4 5" id="KW-0472">Membrane</keyword>
<accession>A0A1M4WL45</accession>
<feature type="transmembrane region" description="Helical" evidence="5">
    <location>
        <begin position="34"/>
        <end position="53"/>
    </location>
</feature>
<dbReference type="InterPro" id="IPR004481">
    <property type="entry name" value="K/Na/Ca-exchanger"/>
</dbReference>
<name>A0A1M4WL45_9CLOT</name>
<feature type="transmembrane region" description="Helical" evidence="5">
    <location>
        <begin position="270"/>
        <end position="288"/>
    </location>
</feature>
<dbReference type="InterPro" id="IPR004837">
    <property type="entry name" value="NaCa_Exmemb"/>
</dbReference>
<dbReference type="PANTHER" id="PTHR10846">
    <property type="entry name" value="SODIUM/POTASSIUM/CALCIUM EXCHANGER"/>
    <property type="match status" value="1"/>
</dbReference>
<reference evidence="7 8" key="1">
    <citation type="submission" date="2016-11" db="EMBL/GenBank/DDBJ databases">
        <authorList>
            <person name="Jaros S."/>
            <person name="Januszkiewicz K."/>
            <person name="Wedrychowicz H."/>
        </authorList>
    </citation>
    <scope>NUCLEOTIDE SEQUENCE [LARGE SCALE GENOMIC DNA]</scope>
    <source>
        <strain evidence="7 8">DSM 17459</strain>
    </source>
</reference>
<feature type="domain" description="Sodium/calcium exchanger membrane region" evidence="6">
    <location>
        <begin position="175"/>
        <end position="314"/>
    </location>
</feature>
<dbReference type="InterPro" id="IPR044880">
    <property type="entry name" value="NCX_ion-bd_dom_sf"/>
</dbReference>
<dbReference type="GO" id="GO:0008273">
    <property type="term" value="F:calcium, potassium:sodium antiporter activity"/>
    <property type="evidence" value="ECO:0007669"/>
    <property type="project" value="TreeGrafter"/>
</dbReference>
<dbReference type="Gene3D" id="1.20.1420.30">
    <property type="entry name" value="NCX, central ion-binding region"/>
    <property type="match status" value="1"/>
</dbReference>
<dbReference type="Pfam" id="PF01699">
    <property type="entry name" value="Na_Ca_ex"/>
    <property type="match status" value="2"/>
</dbReference>
<feature type="transmembrane region" description="Helical" evidence="5">
    <location>
        <begin position="6"/>
        <end position="22"/>
    </location>
</feature>
<dbReference type="STRING" id="1122155.SAMN02745158_01666"/>
<dbReference type="OrthoDB" id="9794225at2"/>
<feature type="transmembrane region" description="Helical" evidence="5">
    <location>
        <begin position="73"/>
        <end position="92"/>
    </location>
</feature>
<evidence type="ECO:0000259" key="6">
    <source>
        <dbReference type="Pfam" id="PF01699"/>
    </source>
</evidence>
<protein>
    <submittedName>
        <fullName evidence="7">Cation:H+ antiporter</fullName>
    </submittedName>
</protein>
<keyword evidence="2 5" id="KW-0812">Transmembrane</keyword>
<feature type="domain" description="Sodium/calcium exchanger membrane region" evidence="6">
    <location>
        <begin position="4"/>
        <end position="150"/>
    </location>
</feature>
<dbReference type="PANTHER" id="PTHR10846:SF8">
    <property type="entry name" value="INNER MEMBRANE PROTEIN YRBG"/>
    <property type="match status" value="1"/>
</dbReference>
<evidence type="ECO:0000256" key="5">
    <source>
        <dbReference type="SAM" id="Phobius"/>
    </source>
</evidence>
<feature type="transmembrane region" description="Helical" evidence="5">
    <location>
        <begin position="300"/>
        <end position="316"/>
    </location>
</feature>
<feature type="transmembrane region" description="Helical" evidence="5">
    <location>
        <begin position="210"/>
        <end position="232"/>
    </location>
</feature>
<feature type="transmembrane region" description="Helical" evidence="5">
    <location>
        <begin position="130"/>
        <end position="149"/>
    </location>
</feature>
<dbReference type="GO" id="GO:0005886">
    <property type="term" value="C:plasma membrane"/>
    <property type="evidence" value="ECO:0007669"/>
    <property type="project" value="TreeGrafter"/>
</dbReference>
<keyword evidence="3 5" id="KW-1133">Transmembrane helix</keyword>
<evidence type="ECO:0000313" key="8">
    <source>
        <dbReference type="Proteomes" id="UP000184245"/>
    </source>
</evidence>
<feature type="transmembrane region" description="Helical" evidence="5">
    <location>
        <begin position="104"/>
        <end position="124"/>
    </location>
</feature>
<dbReference type="RefSeq" id="WP_072850765.1">
    <property type="nucleotide sequence ID" value="NZ_FQVI01000006.1"/>
</dbReference>
<evidence type="ECO:0000256" key="3">
    <source>
        <dbReference type="ARBA" id="ARBA00022989"/>
    </source>
</evidence>
<dbReference type="NCBIfam" id="TIGR00367">
    <property type="entry name" value="calcium/sodium antiporter"/>
    <property type="match status" value="1"/>
</dbReference>
<evidence type="ECO:0000256" key="2">
    <source>
        <dbReference type="ARBA" id="ARBA00022692"/>
    </source>
</evidence>
<feature type="transmembrane region" description="Helical" evidence="5">
    <location>
        <begin position="169"/>
        <end position="190"/>
    </location>
</feature>
<evidence type="ECO:0000313" key="7">
    <source>
        <dbReference type="EMBL" id="SHE81880.1"/>
    </source>
</evidence>